<comment type="caution">
    <text evidence="2">The sequence shown here is derived from an EMBL/GenBank/DDBJ whole genome shotgun (WGS) entry which is preliminary data.</text>
</comment>
<proteinExistence type="predicted"/>
<keyword evidence="3" id="KW-1185">Reference proteome</keyword>
<feature type="region of interest" description="Disordered" evidence="1">
    <location>
        <begin position="75"/>
        <end position="118"/>
    </location>
</feature>
<name>A0A8X6WG85_TRICX</name>
<dbReference type="AlphaFoldDB" id="A0A8X6WG85"/>
<evidence type="ECO:0000313" key="3">
    <source>
        <dbReference type="Proteomes" id="UP000887159"/>
    </source>
</evidence>
<reference evidence="2" key="1">
    <citation type="submission" date="2020-08" db="EMBL/GenBank/DDBJ databases">
        <title>Multicomponent nature underlies the extraordinary mechanical properties of spider dragline silk.</title>
        <authorList>
            <person name="Kono N."/>
            <person name="Nakamura H."/>
            <person name="Mori M."/>
            <person name="Yoshida Y."/>
            <person name="Ohtoshi R."/>
            <person name="Malay A.D."/>
            <person name="Moran D.A.P."/>
            <person name="Tomita M."/>
            <person name="Numata K."/>
            <person name="Arakawa K."/>
        </authorList>
    </citation>
    <scope>NUCLEOTIDE SEQUENCE</scope>
</reference>
<feature type="region of interest" description="Disordered" evidence="1">
    <location>
        <begin position="146"/>
        <end position="167"/>
    </location>
</feature>
<accession>A0A8X6WG85</accession>
<dbReference type="EMBL" id="BMAU01021418">
    <property type="protein sequence ID" value="GFY33987.1"/>
    <property type="molecule type" value="Genomic_DNA"/>
</dbReference>
<evidence type="ECO:0000313" key="2">
    <source>
        <dbReference type="EMBL" id="GFY33987.1"/>
    </source>
</evidence>
<evidence type="ECO:0008006" key="4">
    <source>
        <dbReference type="Google" id="ProtNLM"/>
    </source>
</evidence>
<evidence type="ECO:0000256" key="1">
    <source>
        <dbReference type="SAM" id="MobiDB-lite"/>
    </source>
</evidence>
<feature type="region of interest" description="Disordered" evidence="1">
    <location>
        <begin position="1"/>
        <end position="23"/>
    </location>
</feature>
<protein>
    <recommendedName>
        <fullName evidence="4">Pre-C2HC domain-containing protein</fullName>
    </recommendedName>
</protein>
<gene>
    <name evidence="2" type="ORF">TNCV_4596951</name>
</gene>
<sequence length="281" mass="31629">MATEMECQNIPLPTSGPAHQNFSPCEKIEINSQKPQEIPPSRSRLNFYQEQHRNAECEYGTLSCNTPGCTVHGTPPPTPTTSHPDFPALPATNPNKRKENDDDGFVSPSRRQTIKKPNLILSPNFNIETGNKFNNLKEQEIAAASNENNANDDSPPDTTANKNYLPPPIMLKTSQEIREHMRVITKAFPKIRSKLSGELIKLYTDNSIDYYKLLKLLDQEKYQYHVITPKAERPIKVVVKGLPKETAIIDIKSDLIEQGFPEAKVAQLTGRITKNNHYPSL</sequence>
<organism evidence="2 3">
    <name type="scientific">Trichonephila clavipes</name>
    <name type="common">Golden silk orbweaver</name>
    <name type="synonym">Nephila clavipes</name>
    <dbReference type="NCBI Taxonomy" id="2585209"/>
    <lineage>
        <taxon>Eukaryota</taxon>
        <taxon>Metazoa</taxon>
        <taxon>Ecdysozoa</taxon>
        <taxon>Arthropoda</taxon>
        <taxon>Chelicerata</taxon>
        <taxon>Arachnida</taxon>
        <taxon>Araneae</taxon>
        <taxon>Araneomorphae</taxon>
        <taxon>Entelegynae</taxon>
        <taxon>Araneoidea</taxon>
        <taxon>Nephilidae</taxon>
        <taxon>Trichonephila</taxon>
    </lineage>
</organism>
<dbReference type="Proteomes" id="UP000887159">
    <property type="component" value="Unassembled WGS sequence"/>
</dbReference>